<protein>
    <submittedName>
        <fullName evidence="5">Uncharacterized protein</fullName>
    </submittedName>
</protein>
<evidence type="ECO:0000259" key="3">
    <source>
        <dbReference type="Pfam" id="PF01048"/>
    </source>
</evidence>
<dbReference type="PANTHER" id="PTHR46082:SF6">
    <property type="entry name" value="AAA+ ATPASE DOMAIN-CONTAINING PROTEIN-RELATED"/>
    <property type="match status" value="1"/>
</dbReference>
<evidence type="ECO:0000313" key="6">
    <source>
        <dbReference type="Proteomes" id="UP000249363"/>
    </source>
</evidence>
<dbReference type="InterPro" id="IPR035994">
    <property type="entry name" value="Nucleoside_phosphorylase_sf"/>
</dbReference>
<dbReference type="GeneID" id="63796194"/>
<name>A0A364L591_TALAM</name>
<gene>
    <name evidence="5" type="ORF">BHQ10_006978</name>
</gene>
<evidence type="ECO:0000259" key="4">
    <source>
        <dbReference type="Pfam" id="PF24883"/>
    </source>
</evidence>
<dbReference type="Pfam" id="PF01048">
    <property type="entry name" value="PNP_UDP_1"/>
    <property type="match status" value="1"/>
</dbReference>
<dbReference type="AlphaFoldDB" id="A0A364L591"/>
<organism evidence="5 6">
    <name type="scientific">Talaromyces amestolkiae</name>
    <dbReference type="NCBI Taxonomy" id="1196081"/>
    <lineage>
        <taxon>Eukaryota</taxon>
        <taxon>Fungi</taxon>
        <taxon>Dikarya</taxon>
        <taxon>Ascomycota</taxon>
        <taxon>Pezizomycotina</taxon>
        <taxon>Eurotiomycetes</taxon>
        <taxon>Eurotiomycetidae</taxon>
        <taxon>Eurotiales</taxon>
        <taxon>Trichocomaceae</taxon>
        <taxon>Talaromyces</taxon>
        <taxon>Talaromyces sect. Talaromyces</taxon>
    </lineage>
</organism>
<keyword evidence="2" id="KW-0040">ANK repeat</keyword>
<feature type="repeat" description="ANK" evidence="2">
    <location>
        <begin position="872"/>
        <end position="904"/>
    </location>
</feature>
<proteinExistence type="predicted"/>
<dbReference type="GO" id="GO:0003824">
    <property type="term" value="F:catalytic activity"/>
    <property type="evidence" value="ECO:0007669"/>
    <property type="project" value="InterPro"/>
</dbReference>
<dbReference type="Pfam" id="PF24883">
    <property type="entry name" value="NPHP3_N"/>
    <property type="match status" value="1"/>
</dbReference>
<dbReference type="InterPro" id="IPR036770">
    <property type="entry name" value="Ankyrin_rpt-contain_sf"/>
</dbReference>
<evidence type="ECO:0000256" key="2">
    <source>
        <dbReference type="PROSITE-ProRule" id="PRU00023"/>
    </source>
</evidence>
<dbReference type="SUPFAM" id="SSF48403">
    <property type="entry name" value="Ankyrin repeat"/>
    <property type="match status" value="1"/>
</dbReference>
<comment type="caution">
    <text evidence="5">The sequence shown here is derived from an EMBL/GenBank/DDBJ whole genome shotgun (WGS) entry which is preliminary data.</text>
</comment>
<accession>A0A364L591</accession>
<dbReference type="RefSeq" id="XP_040735482.1">
    <property type="nucleotide sequence ID" value="XM_040879622.1"/>
</dbReference>
<feature type="domain" description="Nephrocystin 3-like N-terminal" evidence="4">
    <location>
        <begin position="377"/>
        <end position="554"/>
    </location>
</feature>
<keyword evidence="6" id="KW-1185">Reference proteome</keyword>
<dbReference type="GO" id="GO:0009116">
    <property type="term" value="P:nucleoside metabolic process"/>
    <property type="evidence" value="ECO:0007669"/>
    <property type="project" value="InterPro"/>
</dbReference>
<dbReference type="InterPro" id="IPR000845">
    <property type="entry name" value="Nucleoside_phosphorylase_d"/>
</dbReference>
<dbReference type="Proteomes" id="UP000249363">
    <property type="component" value="Unassembled WGS sequence"/>
</dbReference>
<dbReference type="STRING" id="1196081.A0A364L591"/>
<dbReference type="InterPro" id="IPR056884">
    <property type="entry name" value="NPHP3-like_N"/>
</dbReference>
<dbReference type="OrthoDB" id="194358at2759"/>
<dbReference type="SMART" id="SM00248">
    <property type="entry name" value="ANK"/>
    <property type="match status" value="4"/>
</dbReference>
<dbReference type="PROSITE" id="PS50088">
    <property type="entry name" value="ANK_REPEAT"/>
    <property type="match status" value="2"/>
</dbReference>
<dbReference type="InterPro" id="IPR053137">
    <property type="entry name" value="NLR-like"/>
</dbReference>
<evidence type="ECO:0000313" key="5">
    <source>
        <dbReference type="EMBL" id="RAO70966.1"/>
    </source>
</evidence>
<dbReference type="Gene3D" id="3.40.50.300">
    <property type="entry name" value="P-loop containing nucleotide triphosphate hydrolases"/>
    <property type="match status" value="1"/>
</dbReference>
<dbReference type="EMBL" id="MIKG01000014">
    <property type="protein sequence ID" value="RAO70966.1"/>
    <property type="molecule type" value="Genomic_DNA"/>
</dbReference>
<dbReference type="Gene3D" id="3.40.50.1580">
    <property type="entry name" value="Nucleoside phosphorylase domain"/>
    <property type="match status" value="1"/>
</dbReference>
<feature type="domain" description="Nucleoside phosphorylase" evidence="3">
    <location>
        <begin position="19"/>
        <end position="141"/>
    </location>
</feature>
<keyword evidence="1" id="KW-0677">Repeat</keyword>
<dbReference type="PANTHER" id="PTHR46082">
    <property type="entry name" value="ATP/GTP-BINDING PROTEIN-RELATED"/>
    <property type="match status" value="1"/>
</dbReference>
<feature type="repeat" description="ANK" evidence="2">
    <location>
        <begin position="905"/>
        <end position="937"/>
    </location>
</feature>
<dbReference type="Pfam" id="PF12796">
    <property type="entry name" value="Ank_2"/>
    <property type="match status" value="1"/>
</dbReference>
<dbReference type="Gene3D" id="1.25.40.20">
    <property type="entry name" value="Ankyrin repeat-containing domain"/>
    <property type="match status" value="1"/>
</dbReference>
<sequence>MSPSSAAHSPRPESRSEFEIAIICALPTEASAVEAAFDEIWDDGGNKYGKSASDSNAYTIGLICNHYVVLAYMPGMGKKNAASVAAHFRSSFPGIKLALLVGVCGGVPNGGDGEEIILGDVIISDGVVEYDFGRRFPGSQFVRRDTPMDILSPPRAEIRAMLAKLRTQRNKNLLHDKLAKNIDVLCRKLGLRGTRYPGTKLDQLFRPSYQHRHRELSDCKVCTGGNICGIAQKMSCQQLGCDQTYLVSRQRLSMAENATSAASPKIHFGRIASGDTVMKSGEDRDKIAEEEDVIAFEMESAGIWDVFPCLVIKGVCDYADSHKNKTWQPYAAAAAAACMKALLDFWVTVDKNKCGRTLSFRNIDARYQDISVAHRSTCSWILKNSEFWQWQNRHDLQNNNGLLWIKGKPGAGKSTLMKYIFKQTKETLFKNHVIAAYFFNARGTDLEKTPIGMLRSLVYQLIDQDRGACERLLVLFRDKLKKHFQGHWDWGRGELEEFLSVEANRTPPKPIIFLIDALDECGEQEVQNVVTFLELLSTDAVQAGVELRICLSSRHYPTVSIRKCLELIVEEIQEHDDDIKVYIRDRLIERTEKFEGQILAKACGIFMWVVLVVAMLNHAFNHGKIEAMQTLLDELPPDIEQVFQTLLNRDMDNKHETILAIQWILFSKRPIQPVELFCAVQVGTTPKQISPWDTSEITSNKVSNRIIHSSKGLIERRKGETTLQFIHLSVNDFLLRNGRLRTLDSKLRNNPVGTSHDYLKRCCLAYLMSMQLPIEYDAFVAQRSYPFLPYTSKYIFYHAETAQASGVSQRSFLQSFLTQPHKGRILTACYRLFNDFRCRNVLQILALNGYIELVRVFSRCTGFDVNAHDSGYYGNALQAAVTGGHPKMVSLLLGLGANVNAKAGKYGNALQAAAWQGNKEIVGILLRHGANVHAQGGRYGSAYRAAEKAGKVSIMKMLDTAESIKAESSRSSACIIL</sequence>
<dbReference type="InterPro" id="IPR002110">
    <property type="entry name" value="Ankyrin_rpt"/>
</dbReference>
<dbReference type="SUPFAM" id="SSF52540">
    <property type="entry name" value="P-loop containing nucleoside triphosphate hydrolases"/>
    <property type="match status" value="1"/>
</dbReference>
<evidence type="ECO:0000256" key="1">
    <source>
        <dbReference type="ARBA" id="ARBA00022737"/>
    </source>
</evidence>
<reference evidence="5 6" key="1">
    <citation type="journal article" date="2017" name="Biotechnol. Biofuels">
        <title>Differential beta-glucosidase expression as a function of carbon source availability in Talaromyces amestolkiae: a genomic and proteomic approach.</title>
        <authorList>
            <person name="de Eugenio L.I."/>
            <person name="Mendez-Liter J.A."/>
            <person name="Nieto-Dominguez M."/>
            <person name="Alonso L."/>
            <person name="Gil-Munoz J."/>
            <person name="Barriuso J."/>
            <person name="Prieto A."/>
            <person name="Martinez M.J."/>
        </authorList>
    </citation>
    <scope>NUCLEOTIDE SEQUENCE [LARGE SCALE GENOMIC DNA]</scope>
    <source>
        <strain evidence="5 6">CIB</strain>
    </source>
</reference>
<dbReference type="InterPro" id="IPR027417">
    <property type="entry name" value="P-loop_NTPase"/>
</dbReference>
<dbReference type="SUPFAM" id="SSF53167">
    <property type="entry name" value="Purine and uridine phosphorylases"/>
    <property type="match status" value="1"/>
</dbReference>